<protein>
    <recommendedName>
        <fullName evidence="3">histidine kinase</fullName>
        <ecNumber evidence="3">2.7.13.3</ecNumber>
    </recommendedName>
</protein>
<dbReference type="Pfam" id="PF00072">
    <property type="entry name" value="Response_reg"/>
    <property type="match status" value="1"/>
</dbReference>
<dbReference type="CDD" id="cd12912">
    <property type="entry name" value="PDC2_MCP_like"/>
    <property type="match status" value="1"/>
</dbReference>
<feature type="domain" description="PAC" evidence="16">
    <location>
        <begin position="600"/>
        <end position="654"/>
    </location>
</feature>
<evidence type="ECO:0000256" key="8">
    <source>
        <dbReference type="ARBA" id="ARBA00022777"/>
    </source>
</evidence>
<dbReference type="SMART" id="SM00091">
    <property type="entry name" value="PAS"/>
    <property type="match status" value="2"/>
</dbReference>
<dbReference type="InterPro" id="IPR011006">
    <property type="entry name" value="CheY-like_superfamily"/>
</dbReference>
<keyword evidence="5 11" id="KW-0597">Phosphoprotein</keyword>
<evidence type="ECO:0000256" key="7">
    <source>
        <dbReference type="ARBA" id="ARBA00022692"/>
    </source>
</evidence>
<evidence type="ECO:0000259" key="13">
    <source>
        <dbReference type="PROSITE" id="PS50109"/>
    </source>
</evidence>
<gene>
    <name evidence="18" type="ORF">MRX98_16770</name>
</gene>
<feature type="domain" description="Response regulatory" evidence="14">
    <location>
        <begin position="911"/>
        <end position="1027"/>
    </location>
</feature>
<dbReference type="InterPro" id="IPR003594">
    <property type="entry name" value="HATPase_dom"/>
</dbReference>
<evidence type="ECO:0000313" key="19">
    <source>
        <dbReference type="Proteomes" id="UP001165427"/>
    </source>
</evidence>
<evidence type="ECO:0000259" key="16">
    <source>
        <dbReference type="PROSITE" id="PS50113"/>
    </source>
</evidence>
<comment type="subcellular location">
    <subcellularLocation>
        <location evidence="2">Cell membrane</location>
        <topology evidence="2">Multi-pass membrane protein</topology>
    </subcellularLocation>
</comment>
<dbReference type="Pfam" id="PF00512">
    <property type="entry name" value="HisKA"/>
    <property type="match status" value="1"/>
</dbReference>
<dbReference type="SMART" id="SM00086">
    <property type="entry name" value="PAC"/>
    <property type="match status" value="2"/>
</dbReference>
<reference evidence="18" key="1">
    <citation type="submission" date="2022-04" db="EMBL/GenBank/DDBJ databases">
        <title>Desulfatitalea alkaliphila sp. nov., a novel anaerobic sulfate-reducing bacterium isolated from terrestrial mud volcano, Taman Peninsula, Russia.</title>
        <authorList>
            <person name="Khomyakova M.A."/>
            <person name="Merkel A.Y."/>
            <person name="Slobodkin A.I."/>
        </authorList>
    </citation>
    <scope>NUCLEOTIDE SEQUENCE</scope>
    <source>
        <strain evidence="18">M08but</strain>
    </source>
</reference>
<dbReference type="SMART" id="SM00304">
    <property type="entry name" value="HAMP"/>
    <property type="match status" value="1"/>
</dbReference>
<evidence type="ECO:0000256" key="3">
    <source>
        <dbReference type="ARBA" id="ARBA00012438"/>
    </source>
</evidence>
<dbReference type="InterPro" id="IPR003660">
    <property type="entry name" value="HAMP_dom"/>
</dbReference>
<dbReference type="InterPro" id="IPR003661">
    <property type="entry name" value="HisK_dim/P_dom"/>
</dbReference>
<dbReference type="InterPro" id="IPR001610">
    <property type="entry name" value="PAC"/>
</dbReference>
<feature type="domain" description="PAS" evidence="15">
    <location>
        <begin position="529"/>
        <end position="574"/>
    </location>
</feature>
<sequence length="1031" mass="114783">MPFFSTLRLKYKLILAFLLILVPLTVIVGYVLHVHAQRTLTKVIEQSLRDNADNLVQMVDTTARVAIRNHLRAVAEQNLEMLTRYWEAYQRNPVDRAAAIQAARRLLANQRIGETGYIYCINSQGDILYHPHKALEGDNVSAFPFIREQLGRREGYLEYEWRNPGEAAPRAKVLYMVYFEPLDWILSVSAYREEFNHLVHLDDFRDNVLSLRFGVSGQAFVLGSGGRLLIHSHSNGSRTIDSLIEAVDPPIADLVELGALVRAGGGTLTYRFKDPDTGETTHKIAYMDHLPDFDWYVGTSHSLDDIHSPLRNMRRIIVLTALGMVLIAALVATRFSNYINTHIDGLIVAFKGGASGFFKERLPIRTKDELGTLAHYFNLFMERLEGYQRNLLEEIDKRREAQNAVYASEQRIKNLVRNAPLVLWAIDGEGRLTFYEGALPLTINQGEEPLLGYPLNVYWSEWEEVPAHIAAALAGGSGMALIERDTYALEIYYNPLYDDEHLLEGAVGVVIDVTSRRKAERERDLSEQQRQKLVMAVEQAAEIVIITDRQGIIEYVNPAFEKISGYNSAEVLGRKPALLKSGHHDLGFYETLWQTISAGRVWSGRFVNKRKDGSLYHEDATIAPIVDDSGSIVNYVASKRDVSAEIVLEQQLQRSERMKALGTLARGIAHDFNNMLAGIMGYTEVCLYEAPKESRMHQRLEKMMQACLRAKELIGHIQAFSRQQAVAPIAVQPAPLVNEAIKLVRVSFPRTIAFKSDIQPVGAIRAVPAELHQVVMNLCTNACQAMQPEGGTLTITLRRETVDADSARHLPDVAPGPYVQLIVSDTGNGIPADRLERIFDPYFTTKTEGQGSGVGLSVVHGIVRKMGGTITVESTPGAGTTFIVRLPDMAKDVEAAAQRLPDAGIGRAGPAVLVVDGEADALASMKEMLESLGCRVTVSNNADTALQRVRNNPRAYDLLITDFVLPNSDGGQLATRMRELRPDLPILISTGFSDKERIEVLDRGNRFDWIHKPIIRAELAAKVRAGIAQAD</sequence>
<dbReference type="InterPro" id="IPR005467">
    <property type="entry name" value="His_kinase_dom"/>
</dbReference>
<dbReference type="Gene3D" id="6.10.340.10">
    <property type="match status" value="1"/>
</dbReference>
<dbReference type="InterPro" id="IPR001789">
    <property type="entry name" value="Sig_transdc_resp-reg_receiver"/>
</dbReference>
<evidence type="ECO:0000256" key="10">
    <source>
        <dbReference type="ARBA" id="ARBA00023136"/>
    </source>
</evidence>
<dbReference type="RefSeq" id="WP_246912714.1">
    <property type="nucleotide sequence ID" value="NZ_JALJRB010000022.1"/>
</dbReference>
<dbReference type="InterPro" id="IPR004358">
    <property type="entry name" value="Sig_transdc_His_kin-like_C"/>
</dbReference>
<dbReference type="SMART" id="SM00388">
    <property type="entry name" value="HisKA"/>
    <property type="match status" value="1"/>
</dbReference>
<dbReference type="CDD" id="cd00156">
    <property type="entry name" value="REC"/>
    <property type="match status" value="1"/>
</dbReference>
<feature type="transmembrane region" description="Helical" evidence="12">
    <location>
        <begin position="316"/>
        <end position="335"/>
    </location>
</feature>
<dbReference type="CDD" id="cd00082">
    <property type="entry name" value="HisKA"/>
    <property type="match status" value="1"/>
</dbReference>
<proteinExistence type="predicted"/>
<dbReference type="PROSITE" id="PS50112">
    <property type="entry name" value="PAS"/>
    <property type="match status" value="1"/>
</dbReference>
<dbReference type="PROSITE" id="PS50109">
    <property type="entry name" value="HIS_KIN"/>
    <property type="match status" value="1"/>
</dbReference>
<dbReference type="SMART" id="SM00448">
    <property type="entry name" value="REC"/>
    <property type="match status" value="1"/>
</dbReference>
<dbReference type="PROSITE" id="PS50113">
    <property type="entry name" value="PAC"/>
    <property type="match status" value="1"/>
</dbReference>
<dbReference type="CDD" id="cd00130">
    <property type="entry name" value="PAS"/>
    <property type="match status" value="1"/>
</dbReference>
<dbReference type="Gene3D" id="1.10.287.130">
    <property type="match status" value="1"/>
</dbReference>
<dbReference type="PROSITE" id="PS50885">
    <property type="entry name" value="HAMP"/>
    <property type="match status" value="1"/>
</dbReference>
<feature type="domain" description="HAMP" evidence="17">
    <location>
        <begin position="337"/>
        <end position="389"/>
    </location>
</feature>
<dbReference type="InterPro" id="IPR000014">
    <property type="entry name" value="PAS"/>
</dbReference>
<dbReference type="InterPro" id="IPR036890">
    <property type="entry name" value="HATPase_C_sf"/>
</dbReference>
<dbReference type="InterPro" id="IPR000700">
    <property type="entry name" value="PAS-assoc_C"/>
</dbReference>
<keyword evidence="9 12" id="KW-1133">Transmembrane helix</keyword>
<evidence type="ECO:0000259" key="15">
    <source>
        <dbReference type="PROSITE" id="PS50112"/>
    </source>
</evidence>
<dbReference type="SUPFAM" id="SSF55874">
    <property type="entry name" value="ATPase domain of HSP90 chaperone/DNA topoisomerase II/histidine kinase"/>
    <property type="match status" value="1"/>
</dbReference>
<dbReference type="Pfam" id="PF13426">
    <property type="entry name" value="PAS_9"/>
    <property type="match status" value="1"/>
</dbReference>
<dbReference type="InterPro" id="IPR033480">
    <property type="entry name" value="sCache_2"/>
</dbReference>
<comment type="caution">
    <text evidence="18">The sequence shown here is derived from an EMBL/GenBank/DDBJ whole genome shotgun (WGS) entry which is preliminary data.</text>
</comment>
<dbReference type="SMART" id="SM00387">
    <property type="entry name" value="HATPase_c"/>
    <property type="match status" value="1"/>
</dbReference>
<dbReference type="EMBL" id="JALJRB010000022">
    <property type="protein sequence ID" value="MCJ8502240.1"/>
    <property type="molecule type" value="Genomic_DNA"/>
</dbReference>
<dbReference type="Gene3D" id="3.40.50.2300">
    <property type="match status" value="1"/>
</dbReference>
<dbReference type="PANTHER" id="PTHR43065:SF42">
    <property type="entry name" value="TWO-COMPONENT SENSOR PPRA"/>
    <property type="match status" value="1"/>
</dbReference>
<dbReference type="Pfam" id="PF08269">
    <property type="entry name" value="dCache_2"/>
    <property type="match status" value="1"/>
</dbReference>
<evidence type="ECO:0000259" key="14">
    <source>
        <dbReference type="PROSITE" id="PS50110"/>
    </source>
</evidence>
<evidence type="ECO:0000256" key="4">
    <source>
        <dbReference type="ARBA" id="ARBA00022475"/>
    </source>
</evidence>
<dbReference type="PROSITE" id="PS50110">
    <property type="entry name" value="RESPONSE_REGULATORY"/>
    <property type="match status" value="1"/>
</dbReference>
<evidence type="ECO:0000313" key="18">
    <source>
        <dbReference type="EMBL" id="MCJ8502240.1"/>
    </source>
</evidence>
<name>A0AA41R6Q8_9BACT</name>
<dbReference type="PANTHER" id="PTHR43065">
    <property type="entry name" value="SENSOR HISTIDINE KINASE"/>
    <property type="match status" value="1"/>
</dbReference>
<dbReference type="InterPro" id="IPR004010">
    <property type="entry name" value="Double_Cache_2"/>
</dbReference>
<comment type="catalytic activity">
    <reaction evidence="1">
        <text>ATP + protein L-histidine = ADP + protein N-phospho-L-histidine.</text>
        <dbReference type="EC" id="2.7.13.3"/>
    </reaction>
</comment>
<organism evidence="18 19">
    <name type="scientific">Desulfatitalea alkaliphila</name>
    <dbReference type="NCBI Taxonomy" id="2929485"/>
    <lineage>
        <taxon>Bacteria</taxon>
        <taxon>Pseudomonadati</taxon>
        <taxon>Thermodesulfobacteriota</taxon>
        <taxon>Desulfobacteria</taxon>
        <taxon>Desulfobacterales</taxon>
        <taxon>Desulfosarcinaceae</taxon>
        <taxon>Desulfatitalea</taxon>
    </lineage>
</organism>
<keyword evidence="19" id="KW-1185">Reference proteome</keyword>
<keyword evidence="6" id="KW-0808">Transferase</keyword>
<dbReference type="SUPFAM" id="SSF47384">
    <property type="entry name" value="Homodimeric domain of signal transducing histidine kinase"/>
    <property type="match status" value="1"/>
</dbReference>
<dbReference type="SUPFAM" id="SSF52172">
    <property type="entry name" value="CheY-like"/>
    <property type="match status" value="1"/>
</dbReference>
<evidence type="ECO:0000256" key="11">
    <source>
        <dbReference type="PROSITE-ProRule" id="PRU00169"/>
    </source>
</evidence>
<dbReference type="InterPro" id="IPR036097">
    <property type="entry name" value="HisK_dim/P_sf"/>
</dbReference>
<dbReference type="CDD" id="cd06225">
    <property type="entry name" value="HAMP"/>
    <property type="match status" value="1"/>
</dbReference>
<feature type="transmembrane region" description="Helical" evidence="12">
    <location>
        <begin position="12"/>
        <end position="32"/>
    </location>
</feature>
<dbReference type="Gene3D" id="3.30.450.20">
    <property type="entry name" value="PAS domain"/>
    <property type="match status" value="4"/>
</dbReference>
<keyword evidence="7 12" id="KW-0812">Transmembrane</keyword>
<keyword evidence="4" id="KW-1003">Cell membrane</keyword>
<evidence type="ECO:0000259" key="17">
    <source>
        <dbReference type="PROSITE" id="PS50885"/>
    </source>
</evidence>
<dbReference type="PRINTS" id="PR00344">
    <property type="entry name" value="BCTRLSENSOR"/>
</dbReference>
<evidence type="ECO:0000256" key="2">
    <source>
        <dbReference type="ARBA" id="ARBA00004651"/>
    </source>
</evidence>
<dbReference type="GO" id="GO:0000155">
    <property type="term" value="F:phosphorelay sensor kinase activity"/>
    <property type="evidence" value="ECO:0007669"/>
    <property type="project" value="InterPro"/>
</dbReference>
<dbReference type="SUPFAM" id="SSF55785">
    <property type="entry name" value="PYP-like sensor domain (PAS domain)"/>
    <property type="match status" value="2"/>
</dbReference>
<dbReference type="Proteomes" id="UP001165427">
    <property type="component" value="Unassembled WGS sequence"/>
</dbReference>
<keyword evidence="8" id="KW-0418">Kinase</keyword>
<dbReference type="AlphaFoldDB" id="A0AA41R6Q8"/>
<dbReference type="Pfam" id="PF02518">
    <property type="entry name" value="HATPase_c"/>
    <property type="match status" value="1"/>
</dbReference>
<evidence type="ECO:0000256" key="12">
    <source>
        <dbReference type="SAM" id="Phobius"/>
    </source>
</evidence>
<dbReference type="InterPro" id="IPR035965">
    <property type="entry name" value="PAS-like_dom_sf"/>
</dbReference>
<accession>A0AA41R6Q8</accession>
<feature type="modified residue" description="4-aspartylphosphate" evidence="11">
    <location>
        <position position="962"/>
    </location>
</feature>
<evidence type="ECO:0000256" key="5">
    <source>
        <dbReference type="ARBA" id="ARBA00022553"/>
    </source>
</evidence>
<dbReference type="SMART" id="SM01049">
    <property type="entry name" value="Cache_2"/>
    <property type="match status" value="1"/>
</dbReference>
<dbReference type="GO" id="GO:0005886">
    <property type="term" value="C:plasma membrane"/>
    <property type="evidence" value="ECO:0007669"/>
    <property type="project" value="UniProtKB-SubCell"/>
</dbReference>
<evidence type="ECO:0000256" key="9">
    <source>
        <dbReference type="ARBA" id="ARBA00022989"/>
    </source>
</evidence>
<feature type="domain" description="Histidine kinase" evidence="13">
    <location>
        <begin position="667"/>
        <end position="890"/>
    </location>
</feature>
<evidence type="ECO:0000256" key="6">
    <source>
        <dbReference type="ARBA" id="ARBA00022679"/>
    </source>
</evidence>
<keyword evidence="10 12" id="KW-0472">Membrane</keyword>
<dbReference type="Pfam" id="PF00672">
    <property type="entry name" value="HAMP"/>
    <property type="match status" value="1"/>
</dbReference>
<dbReference type="EC" id="2.7.13.3" evidence="3"/>
<dbReference type="Gene3D" id="3.30.565.10">
    <property type="entry name" value="Histidine kinase-like ATPase, C-terminal domain"/>
    <property type="match status" value="1"/>
</dbReference>
<evidence type="ECO:0000256" key="1">
    <source>
        <dbReference type="ARBA" id="ARBA00000085"/>
    </source>
</evidence>
<dbReference type="NCBIfam" id="TIGR00229">
    <property type="entry name" value="sensory_box"/>
    <property type="match status" value="1"/>
</dbReference>